<dbReference type="PROSITE" id="PS50943">
    <property type="entry name" value="HTH_CROC1"/>
    <property type="match status" value="1"/>
</dbReference>
<dbReference type="InterPro" id="IPR010982">
    <property type="entry name" value="Lambda_DNA-bd_dom_sf"/>
</dbReference>
<protein>
    <submittedName>
        <fullName evidence="2">Transcriptional regulator, XRE family</fullName>
    </submittedName>
</protein>
<dbReference type="GO" id="GO:0003677">
    <property type="term" value="F:DNA binding"/>
    <property type="evidence" value="ECO:0007669"/>
    <property type="project" value="InterPro"/>
</dbReference>
<dbReference type="SUPFAM" id="SSF47413">
    <property type="entry name" value="lambda repressor-like DNA-binding domains"/>
    <property type="match status" value="1"/>
</dbReference>
<dbReference type="EMBL" id="CP001941">
    <property type="protein sequence ID" value="ADD08529.1"/>
    <property type="molecule type" value="Genomic_DNA"/>
</dbReference>
<name>D3TD94_ACIB4</name>
<dbReference type="Proteomes" id="UP000001400">
    <property type="component" value="Chromosome"/>
</dbReference>
<evidence type="ECO:0000313" key="2">
    <source>
        <dbReference type="EMBL" id="ADD08529.1"/>
    </source>
</evidence>
<dbReference type="RefSeq" id="WP_012997209.1">
    <property type="nucleotide sequence ID" value="NC_013926.1"/>
</dbReference>
<gene>
    <name evidence="2" type="ordered locus">Aboo_0718</name>
</gene>
<dbReference type="Gene3D" id="1.10.260.40">
    <property type="entry name" value="lambda repressor-like DNA-binding domains"/>
    <property type="match status" value="1"/>
</dbReference>
<evidence type="ECO:0000259" key="1">
    <source>
        <dbReference type="PROSITE" id="PS50943"/>
    </source>
</evidence>
<dbReference type="InterPro" id="IPR017271">
    <property type="entry name" value="Tscrpt_reg_HTH_MJ1545_prd"/>
</dbReference>
<dbReference type="CDD" id="cd00093">
    <property type="entry name" value="HTH_XRE"/>
    <property type="match status" value="1"/>
</dbReference>
<proteinExistence type="predicted"/>
<dbReference type="SMART" id="SM00530">
    <property type="entry name" value="HTH_XRE"/>
    <property type="match status" value="1"/>
</dbReference>
<dbReference type="KEGG" id="abi:Aboo_0718"/>
<keyword evidence="3" id="KW-1185">Reference proteome</keyword>
<evidence type="ECO:0000313" key="3">
    <source>
        <dbReference type="Proteomes" id="UP000001400"/>
    </source>
</evidence>
<dbReference type="InterPro" id="IPR001387">
    <property type="entry name" value="Cro/C1-type_HTH"/>
</dbReference>
<dbReference type="Pfam" id="PF01381">
    <property type="entry name" value="HTH_3"/>
    <property type="match status" value="1"/>
</dbReference>
<dbReference type="PIRSF" id="PIRSF037724">
    <property type="entry name" value="TF_HTH_MJ1545_prd"/>
    <property type="match status" value="1"/>
</dbReference>
<feature type="domain" description="HTH cro/C1-type" evidence="1">
    <location>
        <begin position="21"/>
        <end position="75"/>
    </location>
</feature>
<dbReference type="HOGENOM" id="CLU_077869_0_0_2"/>
<sequence length="224" mass="25314">MELREKIAGEIVLSSKPGATMRKWREMFGISQQELARYLGMSSSVISDYESGRRKSPGVGTVRKFVNALIEIDEAKGGEKVKQLSSTYGEEAILDMGEFPYQISVEDFMDLIDAKITNEGEFKRQIYGYTILDSLKAILHYSSFDYLRVYGWSIDRALIFTGVYYGRSPMVAIRAHPLKPSAVVYVSPRKVDELAIKLATIEDIPLAVTELDVKEIKKRLREIG</sequence>
<dbReference type="AlphaFoldDB" id="D3TD94"/>
<accession>D3TD94</accession>
<organism evidence="2 3">
    <name type="scientific">Aciduliprofundum boonei (strain DSM 19572 / T469)</name>
    <dbReference type="NCBI Taxonomy" id="439481"/>
    <lineage>
        <taxon>Archaea</taxon>
        <taxon>Methanobacteriati</taxon>
        <taxon>Thermoplasmatota</taxon>
        <taxon>DHVE2 group</taxon>
        <taxon>Candidatus Aciduliprofundum</taxon>
    </lineage>
</organism>
<dbReference type="GeneID" id="8827664"/>
<reference evidence="2" key="1">
    <citation type="submission" date="2010-02" db="EMBL/GenBank/DDBJ databases">
        <title>Complete sequence of Aciduliprofundum boonei T469.</title>
        <authorList>
            <consortium name="US DOE Joint Genome Institute"/>
            <person name="Lucas S."/>
            <person name="Copeland A."/>
            <person name="Lapidus A."/>
            <person name="Cheng J.-F."/>
            <person name="Bruce D."/>
            <person name="Goodwin L."/>
            <person name="Pitluck S."/>
            <person name="Saunders E."/>
            <person name="Detter J.C."/>
            <person name="Han C."/>
            <person name="Tapia R."/>
            <person name="Land M."/>
            <person name="Hauser L."/>
            <person name="Kyrpides N."/>
            <person name="Mikhailova N."/>
            <person name="Flores G."/>
            <person name="Reysenbach A.-L."/>
            <person name="Woyke T."/>
        </authorList>
    </citation>
    <scope>NUCLEOTIDE SEQUENCE</scope>
    <source>
        <strain evidence="2">T469</strain>
    </source>
</reference>